<feature type="region of interest" description="Disordered" evidence="1">
    <location>
        <begin position="743"/>
        <end position="794"/>
    </location>
</feature>
<feature type="compositionally biased region" description="Basic and acidic residues" evidence="1">
    <location>
        <begin position="991"/>
        <end position="1002"/>
    </location>
</feature>
<dbReference type="InterPro" id="IPR016135">
    <property type="entry name" value="UBQ-conjugating_enzyme/RWD"/>
</dbReference>
<feature type="region of interest" description="Disordered" evidence="1">
    <location>
        <begin position="1099"/>
        <end position="1123"/>
    </location>
</feature>
<keyword evidence="3" id="KW-1185">Reference proteome</keyword>
<organism evidence="2 3">
    <name type="scientific">Leptomonas pyrrhocoris</name>
    <name type="common">Firebug parasite</name>
    <dbReference type="NCBI Taxonomy" id="157538"/>
    <lineage>
        <taxon>Eukaryota</taxon>
        <taxon>Discoba</taxon>
        <taxon>Euglenozoa</taxon>
        <taxon>Kinetoplastea</taxon>
        <taxon>Metakinetoplastina</taxon>
        <taxon>Trypanosomatida</taxon>
        <taxon>Trypanosomatidae</taxon>
        <taxon>Leishmaniinae</taxon>
        <taxon>Leptomonas</taxon>
    </lineage>
</organism>
<feature type="region of interest" description="Disordered" evidence="1">
    <location>
        <begin position="991"/>
        <end position="1010"/>
    </location>
</feature>
<protein>
    <submittedName>
        <fullName evidence="2">Uncharacterized protein</fullName>
    </submittedName>
</protein>
<sequence>MLHPETTEKGLTPIPYDDFLSAVRRLKSADAQEALMRVYACATLFKGEPSDEAAAACVGEAAAVRAMQRIATGQSTDVTADLAEAEKWALWHAEKLAAEAKMEASIAAVVTELMSSLVSISPTTPVEARETTAAVAVAVAASEADNTTTLPTANTFVSPSTHAADTRPLMKGDASAESTNRSCAPALNREAVELHKSIFNDTPNPDDLNKMNVNKKVEEYSEITVPALAEQEDAGDATAAGNASTRTPSPREASRDGQCNNDFENGESDATLHLSTETSSEEASGQRPSLAFPKLCPPTMSVQDIVSAEETKLTTRPHPLKRLCFEDYGMHFTQADFDAACEELRQQRGGGGGADKNNRDGELHAAEKRKPSGSAAPSPTTAAAKLLTERVPPPLPPRQVEDAGLHYVRRQLSVRHLQPFACPLKALMLRLAEGDTAGTATFPSSTYETEDSQSPRLSDPLMRRMWTELTEVCVKHPVPRVRVRPDAQVYRKDRGTFKADEVRVQLHVEVVPVSGPMMGETVHVWVRVPAGYPFVAPRAHLTVELPHHRCTGVAADKIPHLISLCYDAAVPDARPVCPAPLHTGEAEPLQPLHGAMNNHWRASLTLRHVLSALADLFNADAFAETARELQNENLMHNGLQRARVNMYDEEGSTAPEATAAAALTASSARRSAGHCVSPRTTATGNSSNDDEYTAGEDSIGLTSIADDRAAPSYVLLCNGPFFTKSTPATTVASSATQMASSVSAATELSVHRPCEVDGDEDGEGSVHTAESAPSRRSTASRRRARKSLAHHDTEGDRLCGPWRGCWGHVLYRVVGAVGTAPSASATTTGGTTYLSSPIGVGSNHADSAGAASAAAAAAALNGETTAFAKSANSSPNRPAPQSLISTPLSLQTPPKESAGTLFIRLKHHVPTAAAATVRLVHVPAQTLREQGTASATNTPLRRTRGRRFPQSTWVAAALGTSSTSVPAGTAWTSSAPADMEKDVIICVHDDHDDHEDERKVETPSELTATQPGSYERQHVNLHHLRETSAVPSSTASANNNVAAATAETNSTYTPESTLREEAEGNGERWYAVVVDVPEGQAVSFVFSSDEAACRSISWGSGGSAEAEAEVQSPDASMSAGHEDSNCASASAVVTAAQWDGDEESSRTSAAHGGLLVELPYEEWQFHAASATAALSNGAVREEDIHPHWPRNVRFHGGHRVVPLTLKETTFRMYQLLQNTQLGSRSSVPPSSSYLAAAPHARVRQVYGGKSNVKDQEMMTRRYGFWGWRNVMLPVLAVETRELVQTALQVHRSDDGDSPPHKQPPVVSAKMLATALCSWEVAAVEDFGAACVQLHRDPDASHTYNAPFRPFAVLRTLTLTVAYALEVMQVLHKTQTGTSTNGNSDDAGAESASAEATALLDCLTKVLWNATVLAVVTAAVKPAFLDVCVTLVDYVKKGDCNGIAEGVDARTTSSHFHHHCEREVQLALSQLSELQRDAAQVLAASTMSAFADEVAALAAATPSEEHSAWPAFSDASLAERVTRLLNAPGTPLLGSATFDDSVAAGRVSAFTKLIMPSCDNKRL</sequence>
<name>A0A0N0DU96_LEPPY</name>
<dbReference type="RefSeq" id="XP_015657051.1">
    <property type="nucleotide sequence ID" value="XM_015804477.1"/>
</dbReference>
<dbReference type="GeneID" id="26906501"/>
<accession>A0A0N0DU96</accession>
<dbReference type="Gene3D" id="3.10.110.10">
    <property type="entry name" value="Ubiquitin Conjugating Enzyme"/>
    <property type="match status" value="1"/>
</dbReference>
<evidence type="ECO:0000256" key="1">
    <source>
        <dbReference type="SAM" id="MobiDB-lite"/>
    </source>
</evidence>
<feature type="compositionally biased region" description="Polar residues" evidence="1">
    <location>
        <begin position="273"/>
        <end position="287"/>
    </location>
</feature>
<reference evidence="2 3" key="1">
    <citation type="submission" date="2015-07" db="EMBL/GenBank/DDBJ databases">
        <title>High-quality genome of monoxenous trypanosomatid Leptomonas pyrrhocoris.</title>
        <authorList>
            <person name="Flegontov P."/>
            <person name="Butenko A."/>
            <person name="Firsov S."/>
            <person name="Vlcek C."/>
            <person name="Logacheva M.D."/>
            <person name="Field M."/>
            <person name="Filatov D."/>
            <person name="Flegontova O."/>
            <person name="Gerasimov E."/>
            <person name="Jackson A.P."/>
            <person name="Kelly S."/>
            <person name="Opperdoes F."/>
            <person name="O'Reilly A."/>
            <person name="Votypka J."/>
            <person name="Yurchenko V."/>
            <person name="Lukes J."/>
        </authorList>
    </citation>
    <scope>NUCLEOTIDE SEQUENCE [LARGE SCALE GENOMIC DNA]</scope>
    <source>
        <strain evidence="2">H10</strain>
    </source>
</reference>
<feature type="compositionally biased region" description="Polar residues" evidence="1">
    <location>
        <begin position="678"/>
        <end position="687"/>
    </location>
</feature>
<feature type="compositionally biased region" description="Polar residues" evidence="1">
    <location>
        <begin position="882"/>
        <end position="893"/>
    </location>
</feature>
<evidence type="ECO:0000313" key="3">
    <source>
        <dbReference type="Proteomes" id="UP000037923"/>
    </source>
</evidence>
<feature type="region of interest" description="Disordered" evidence="1">
    <location>
        <begin position="150"/>
        <end position="182"/>
    </location>
</feature>
<feature type="compositionally biased region" description="Polar residues" evidence="1">
    <location>
        <begin position="150"/>
        <end position="163"/>
    </location>
</feature>
<comment type="caution">
    <text evidence="2">The sequence shown here is derived from an EMBL/GenBank/DDBJ whole genome shotgun (WGS) entry which is preliminary data.</text>
</comment>
<evidence type="ECO:0000313" key="2">
    <source>
        <dbReference type="EMBL" id="KPA78612.1"/>
    </source>
</evidence>
<dbReference type="Proteomes" id="UP000037923">
    <property type="component" value="Unassembled WGS sequence"/>
</dbReference>
<feature type="region of interest" description="Disordered" evidence="1">
    <location>
        <begin position="868"/>
        <end position="893"/>
    </location>
</feature>
<dbReference type="VEuPathDB" id="TriTrypDB:LpyrH10_13_1570"/>
<dbReference type="EMBL" id="LGTL01000013">
    <property type="protein sequence ID" value="KPA78612.1"/>
    <property type="molecule type" value="Genomic_DNA"/>
</dbReference>
<gene>
    <name evidence="2" type="ORF">ABB37_06212</name>
</gene>
<feature type="region of interest" description="Disordered" evidence="1">
    <location>
        <begin position="670"/>
        <end position="694"/>
    </location>
</feature>
<dbReference type="OMA" id="ACVQLHR"/>
<feature type="compositionally biased region" description="Basic residues" evidence="1">
    <location>
        <begin position="778"/>
        <end position="788"/>
    </location>
</feature>
<proteinExistence type="predicted"/>
<feature type="region of interest" description="Disordered" evidence="1">
    <location>
        <begin position="229"/>
        <end position="296"/>
    </location>
</feature>
<dbReference type="OrthoDB" id="10491540at2759"/>